<evidence type="ECO:0000256" key="8">
    <source>
        <dbReference type="ARBA" id="ARBA00022848"/>
    </source>
</evidence>
<reference evidence="15 16" key="1">
    <citation type="submission" date="2024-08" db="EMBL/GenBank/DDBJ databases">
        <authorList>
            <person name="Cucini C."/>
            <person name="Frati F."/>
        </authorList>
    </citation>
    <scope>NUCLEOTIDE SEQUENCE [LARGE SCALE GENOMIC DNA]</scope>
</reference>
<evidence type="ECO:0000313" key="15">
    <source>
        <dbReference type="EMBL" id="CAL8094820.1"/>
    </source>
</evidence>
<dbReference type="EMBL" id="CAXLJM020000027">
    <property type="protein sequence ID" value="CAL8094820.1"/>
    <property type="molecule type" value="Genomic_DNA"/>
</dbReference>
<evidence type="ECO:0000313" key="16">
    <source>
        <dbReference type="Proteomes" id="UP001642540"/>
    </source>
</evidence>
<comment type="subcellular location">
    <subcellularLocation>
        <location evidence="3">Endoplasmic reticulum membrane</location>
        <topology evidence="3">Peripheral membrane protein</topology>
    </subcellularLocation>
    <subcellularLocation>
        <location evidence="2">Microsome membrane</location>
        <topology evidence="2">Peripheral membrane protein</topology>
    </subcellularLocation>
</comment>
<keyword evidence="12 14" id="KW-0472">Membrane</keyword>
<organism evidence="15 16">
    <name type="scientific">Orchesella dallaii</name>
    <dbReference type="NCBI Taxonomy" id="48710"/>
    <lineage>
        <taxon>Eukaryota</taxon>
        <taxon>Metazoa</taxon>
        <taxon>Ecdysozoa</taxon>
        <taxon>Arthropoda</taxon>
        <taxon>Hexapoda</taxon>
        <taxon>Collembola</taxon>
        <taxon>Entomobryomorpha</taxon>
        <taxon>Entomobryoidea</taxon>
        <taxon>Orchesellidae</taxon>
        <taxon>Orchesellinae</taxon>
        <taxon>Orchesella</taxon>
    </lineage>
</organism>
<evidence type="ECO:0000256" key="11">
    <source>
        <dbReference type="ARBA" id="ARBA00023033"/>
    </source>
</evidence>
<keyword evidence="14" id="KW-0812">Transmembrane</keyword>
<keyword evidence="10 13" id="KW-0408">Iron</keyword>
<evidence type="ECO:0000256" key="13">
    <source>
        <dbReference type="RuleBase" id="RU000461"/>
    </source>
</evidence>
<keyword evidence="14" id="KW-1133">Transmembrane helix</keyword>
<dbReference type="PANTHER" id="PTHR24292:SF54">
    <property type="entry name" value="CYP9F3-RELATED"/>
    <property type="match status" value="1"/>
</dbReference>
<keyword evidence="11 13" id="KW-0503">Monooxygenase</keyword>
<evidence type="ECO:0000256" key="3">
    <source>
        <dbReference type="ARBA" id="ARBA00004406"/>
    </source>
</evidence>
<comment type="caution">
    <text evidence="15">The sequence shown here is derived from an EMBL/GenBank/DDBJ whole genome shotgun (WGS) entry which is preliminary data.</text>
</comment>
<evidence type="ECO:0008006" key="17">
    <source>
        <dbReference type="Google" id="ProtNLM"/>
    </source>
</evidence>
<comment type="cofactor">
    <cofactor evidence="1">
        <name>heme</name>
        <dbReference type="ChEBI" id="CHEBI:30413"/>
    </cofactor>
</comment>
<keyword evidence="8" id="KW-0492">Microsome</keyword>
<feature type="transmembrane region" description="Helical" evidence="14">
    <location>
        <begin position="6"/>
        <end position="23"/>
    </location>
</feature>
<dbReference type="PANTHER" id="PTHR24292">
    <property type="entry name" value="CYTOCHROME P450"/>
    <property type="match status" value="1"/>
</dbReference>
<sequence length="533" mass="61058">MSVTLSLIIGGVILLVFAIRKYVKRNDDYWKNKGVPKITYEHSFMASMINIFTKKKNLIEYDVDSYNHLKNNERFGGTVDFGVPSLLLKDLDLIKQILVKDFDSFVDRRKVQMESEPIFKLMLSMQEGQDWKNLRSLMSPTFTTGKIRRMFENFNNCGVDLVNFIKSKPVGSPGSRDVVVKEAISRYLVDVIGATAFGMETNSLKDPNSVFYKMSKRSSDFSTLKMLKIILMMILPFLSKLGLRFTDSESSDFFESILRTALKNRVESKEKREDFLQMMIEARKGELKTDESELDAFEKDAQLNKPGDGTGKPKINLTDDIILAQSLLFFLAGLETTGSVLCFAVYLLALHPDIQEKLYQEVKGVIKEENGKVDYDGIARMDYMEKFVAEVLRMYPPGTRLERRAAKEYQIPGTNVTLEKDTIVFVSVLAMHRNPEFYPEPEKFDPERFSPEAKAARNPYTYLPFGQGPRNCIGMRFALMEAKVAIAYLVYNFIIEKCESTPVPIKLDETIGSRPITSLELRFKERVMSKREE</sequence>
<dbReference type="InterPro" id="IPR050476">
    <property type="entry name" value="Insect_CytP450_Detox"/>
</dbReference>
<feature type="transmembrane region" description="Helical" evidence="14">
    <location>
        <begin position="327"/>
        <end position="349"/>
    </location>
</feature>
<dbReference type="PROSITE" id="PS00086">
    <property type="entry name" value="CYTOCHROME_P450"/>
    <property type="match status" value="1"/>
</dbReference>
<dbReference type="PRINTS" id="PR00385">
    <property type="entry name" value="P450"/>
</dbReference>
<keyword evidence="9 13" id="KW-0560">Oxidoreductase</keyword>
<evidence type="ECO:0000256" key="14">
    <source>
        <dbReference type="SAM" id="Phobius"/>
    </source>
</evidence>
<name>A0ABP1Q9L1_9HEXA</name>
<dbReference type="InterPro" id="IPR017972">
    <property type="entry name" value="Cyt_P450_CS"/>
</dbReference>
<dbReference type="InterPro" id="IPR002401">
    <property type="entry name" value="Cyt_P450_E_grp-I"/>
</dbReference>
<evidence type="ECO:0000256" key="10">
    <source>
        <dbReference type="ARBA" id="ARBA00023004"/>
    </source>
</evidence>
<evidence type="ECO:0000256" key="5">
    <source>
        <dbReference type="ARBA" id="ARBA00022617"/>
    </source>
</evidence>
<keyword evidence="6 13" id="KW-0479">Metal-binding</keyword>
<protein>
    <recommendedName>
        <fullName evidence="17">Cytochrome P450</fullName>
    </recommendedName>
</protein>
<dbReference type="SUPFAM" id="SSF48264">
    <property type="entry name" value="Cytochrome P450"/>
    <property type="match status" value="1"/>
</dbReference>
<keyword evidence="5 13" id="KW-0349">Heme</keyword>
<evidence type="ECO:0000256" key="9">
    <source>
        <dbReference type="ARBA" id="ARBA00023002"/>
    </source>
</evidence>
<dbReference type="PRINTS" id="PR00463">
    <property type="entry name" value="EP450I"/>
</dbReference>
<dbReference type="InterPro" id="IPR001128">
    <property type="entry name" value="Cyt_P450"/>
</dbReference>
<dbReference type="CDD" id="cd11056">
    <property type="entry name" value="CYP6-like"/>
    <property type="match status" value="1"/>
</dbReference>
<accession>A0ABP1Q9L1</accession>
<gene>
    <name evidence="15" type="ORF">ODALV1_LOCUS8899</name>
</gene>
<evidence type="ECO:0000256" key="2">
    <source>
        <dbReference type="ARBA" id="ARBA00004174"/>
    </source>
</evidence>
<evidence type="ECO:0000256" key="6">
    <source>
        <dbReference type="ARBA" id="ARBA00022723"/>
    </source>
</evidence>
<dbReference type="Gene3D" id="1.10.630.10">
    <property type="entry name" value="Cytochrome P450"/>
    <property type="match status" value="1"/>
</dbReference>
<proteinExistence type="inferred from homology"/>
<comment type="similarity">
    <text evidence="4 13">Belongs to the cytochrome P450 family.</text>
</comment>
<dbReference type="Proteomes" id="UP001642540">
    <property type="component" value="Unassembled WGS sequence"/>
</dbReference>
<dbReference type="InterPro" id="IPR036396">
    <property type="entry name" value="Cyt_P450_sf"/>
</dbReference>
<keyword evidence="16" id="KW-1185">Reference proteome</keyword>
<evidence type="ECO:0000256" key="4">
    <source>
        <dbReference type="ARBA" id="ARBA00010617"/>
    </source>
</evidence>
<keyword evidence="7" id="KW-0256">Endoplasmic reticulum</keyword>
<evidence type="ECO:0000256" key="7">
    <source>
        <dbReference type="ARBA" id="ARBA00022824"/>
    </source>
</evidence>
<dbReference type="Pfam" id="PF00067">
    <property type="entry name" value="p450"/>
    <property type="match status" value="1"/>
</dbReference>
<evidence type="ECO:0000256" key="12">
    <source>
        <dbReference type="ARBA" id="ARBA00023136"/>
    </source>
</evidence>
<evidence type="ECO:0000256" key="1">
    <source>
        <dbReference type="ARBA" id="ARBA00001971"/>
    </source>
</evidence>